<dbReference type="EMBL" id="CAMXCT010004822">
    <property type="protein sequence ID" value="CAI4010462.1"/>
    <property type="molecule type" value="Genomic_DNA"/>
</dbReference>
<feature type="compositionally biased region" description="Basic and acidic residues" evidence="1">
    <location>
        <begin position="339"/>
        <end position="354"/>
    </location>
</feature>
<feature type="compositionally biased region" description="Basic and acidic residues" evidence="1">
    <location>
        <begin position="512"/>
        <end position="527"/>
    </location>
</feature>
<keyword evidence="2" id="KW-0732">Signal</keyword>
<feature type="region of interest" description="Disordered" evidence="1">
    <location>
        <begin position="242"/>
        <end position="269"/>
    </location>
</feature>
<feature type="compositionally biased region" description="Basic and acidic residues" evidence="1">
    <location>
        <begin position="150"/>
        <end position="165"/>
    </location>
</feature>
<reference evidence="3" key="1">
    <citation type="submission" date="2022-10" db="EMBL/GenBank/DDBJ databases">
        <authorList>
            <person name="Chen Y."/>
            <person name="Dougan E. K."/>
            <person name="Chan C."/>
            <person name="Rhodes N."/>
            <person name="Thang M."/>
        </authorList>
    </citation>
    <scope>NUCLEOTIDE SEQUENCE</scope>
</reference>
<feature type="region of interest" description="Disordered" evidence="1">
    <location>
        <begin position="53"/>
        <end position="80"/>
    </location>
</feature>
<feature type="signal peptide" evidence="2">
    <location>
        <begin position="1"/>
        <end position="19"/>
    </location>
</feature>
<feature type="region of interest" description="Disordered" evidence="1">
    <location>
        <begin position="423"/>
        <end position="442"/>
    </location>
</feature>
<feature type="region of interest" description="Disordered" evidence="1">
    <location>
        <begin position="502"/>
        <end position="527"/>
    </location>
</feature>
<evidence type="ECO:0000313" key="4">
    <source>
        <dbReference type="EMBL" id="CAL1163837.1"/>
    </source>
</evidence>
<reference evidence="4" key="2">
    <citation type="submission" date="2024-04" db="EMBL/GenBank/DDBJ databases">
        <authorList>
            <person name="Chen Y."/>
            <person name="Shah S."/>
            <person name="Dougan E. K."/>
            <person name="Thang M."/>
            <person name="Chan C."/>
        </authorList>
    </citation>
    <scope>NUCLEOTIDE SEQUENCE [LARGE SCALE GENOMIC DNA]</scope>
</reference>
<protein>
    <submittedName>
        <fullName evidence="5">Protein O-linked-mannose beta-1,2-N-acetylglucosaminyltransferase 1</fullName>
    </submittedName>
</protein>
<feature type="chain" id="PRO_5043271525" evidence="2">
    <location>
        <begin position="20"/>
        <end position="602"/>
    </location>
</feature>
<comment type="caution">
    <text evidence="3">The sequence shown here is derived from an EMBL/GenBank/DDBJ whole genome shotgun (WGS) entry which is preliminary data.</text>
</comment>
<sequence length="602" mass="64731">MPCSRKCLVLLTLALTSRAEDAAGHLRGPSKEDAPVTPSAPAAPGLAELIELPDASGLPDTPGPYKEVPSDADAGKPTAAVKEWRSKVPNATHGSLGSLVSLQAWQDYQFCNVHQTGFFCDGLTRVRCCNLEDRYAKCGSTTNSSTCGAEKPEKSEQPKQPESSKQKWWPFGRAGMSAAIANRIMSCVAMPCSRKCLVLLTLALTSRAEDAAGHLRGPSKEDAPATPSAPAAPGLAELIELPDASGLPDTPGPYKEVPSDADAGKPTAAVKEWRSKVPNATHGSLGSLVSLQAWQDYQFCNVHQTGFFCDGLTRIRCCKLEDGYAKCGSAANSSTCGAEKPEKSEQPKQPESSKQKALWFYPPAGYPAYPGYPGGSGGWHIHQGWHVSEPGRRMEKEHVRKKACLVLLTLALTSRAEDAAGHLRGPYKEVPSDADAGKPTAAVKEWRSKVPNATHGSLGSLVSLQAWQDYQFCNVHQTGFFCDGLTRIRCCKLEDGYAKCGSAANSSTCGAEKPEKSEQPKQPESSKQKALWFYPPAGYPAYPGYPGGSGGWHIHQGWHVSSYCQSHHVGSFCRSHSIIHCCNDFGHYVECNSAFSDSGRWC</sequence>
<dbReference type="EMBL" id="CAMXCT020004822">
    <property type="protein sequence ID" value="CAL1163837.1"/>
    <property type="molecule type" value="Genomic_DNA"/>
</dbReference>
<proteinExistence type="predicted"/>
<evidence type="ECO:0000256" key="1">
    <source>
        <dbReference type="SAM" id="MobiDB-lite"/>
    </source>
</evidence>
<feature type="region of interest" description="Disordered" evidence="1">
    <location>
        <begin position="140"/>
        <end position="168"/>
    </location>
</feature>
<evidence type="ECO:0000256" key="2">
    <source>
        <dbReference type="SAM" id="SignalP"/>
    </source>
</evidence>
<name>A0A9P1DI88_9DINO</name>
<accession>A0A9P1DI88</accession>
<organism evidence="3">
    <name type="scientific">Cladocopium goreaui</name>
    <dbReference type="NCBI Taxonomy" id="2562237"/>
    <lineage>
        <taxon>Eukaryota</taxon>
        <taxon>Sar</taxon>
        <taxon>Alveolata</taxon>
        <taxon>Dinophyceae</taxon>
        <taxon>Suessiales</taxon>
        <taxon>Symbiodiniaceae</taxon>
        <taxon>Cladocopium</taxon>
    </lineage>
</organism>
<gene>
    <name evidence="3" type="ORF">C1SCF055_LOCUS35732</name>
</gene>
<dbReference type="EMBL" id="CAMXCT030004822">
    <property type="protein sequence ID" value="CAL4797774.1"/>
    <property type="molecule type" value="Genomic_DNA"/>
</dbReference>
<evidence type="ECO:0000313" key="5">
    <source>
        <dbReference type="EMBL" id="CAL4797774.1"/>
    </source>
</evidence>
<evidence type="ECO:0000313" key="3">
    <source>
        <dbReference type="EMBL" id="CAI4010462.1"/>
    </source>
</evidence>
<feature type="region of interest" description="Disordered" evidence="1">
    <location>
        <begin position="329"/>
        <end position="354"/>
    </location>
</feature>
<keyword evidence="6" id="KW-1185">Reference proteome</keyword>
<dbReference type="AlphaFoldDB" id="A0A9P1DI88"/>
<dbReference type="Proteomes" id="UP001152797">
    <property type="component" value="Unassembled WGS sequence"/>
</dbReference>
<evidence type="ECO:0000313" key="6">
    <source>
        <dbReference type="Proteomes" id="UP001152797"/>
    </source>
</evidence>